<sequence length="143" mass="16617">MTKQIDKNRQSKKLGERKKICKIDTEPKDLKKSLEGLTAPQKALREASIRKFKVNKVKAFIAEQVKHININRQIGDSIRFLFDKDGEPPVNLPLEDIIAERMKIETQIRWFEALCSELRNNLSKVKEIEDLALDLIDQYQGEI</sequence>
<evidence type="ECO:0000313" key="2">
    <source>
        <dbReference type="Proteomes" id="UP000218542"/>
    </source>
</evidence>
<dbReference type="Proteomes" id="UP000218542">
    <property type="component" value="Unassembled WGS sequence"/>
</dbReference>
<keyword evidence="2" id="KW-1185">Reference proteome</keyword>
<gene>
    <name evidence="1" type="ORF">SCALIN_C04_0154</name>
</gene>
<protein>
    <submittedName>
        <fullName evidence="1">16S rRNA uridine-516 pseudouridylate synthase and related pseudouridylate synthases</fullName>
    </submittedName>
</protein>
<name>A0A286TUW4_9BACT</name>
<dbReference type="OrthoDB" id="7060426at2"/>
<evidence type="ECO:0000313" key="1">
    <source>
        <dbReference type="EMBL" id="GAX59666.1"/>
    </source>
</evidence>
<proteinExistence type="predicted"/>
<organism evidence="1 2">
    <name type="scientific">Candidatus Scalindua japonica</name>
    <dbReference type="NCBI Taxonomy" id="1284222"/>
    <lineage>
        <taxon>Bacteria</taxon>
        <taxon>Pseudomonadati</taxon>
        <taxon>Planctomycetota</taxon>
        <taxon>Candidatus Brocadiia</taxon>
        <taxon>Candidatus Brocadiales</taxon>
        <taxon>Candidatus Scalinduaceae</taxon>
        <taxon>Candidatus Scalindua</taxon>
    </lineage>
</organism>
<dbReference type="RefSeq" id="WP_096892801.1">
    <property type="nucleotide sequence ID" value="NZ_BAOS01000004.1"/>
</dbReference>
<dbReference type="AlphaFoldDB" id="A0A286TUW4"/>
<accession>A0A286TUW4</accession>
<comment type="caution">
    <text evidence="1">The sequence shown here is derived from an EMBL/GenBank/DDBJ whole genome shotgun (WGS) entry which is preliminary data.</text>
</comment>
<reference evidence="2" key="1">
    <citation type="journal article" date="2017" name="Environ. Microbiol. Rep.">
        <title>Genetic Diversity of Marine Anaerobic Ammonium-Oxidizing Bacteria as Revealed by Genomic and Proteomic Analyses of 'Candidatus Scalindua japonica'.</title>
        <authorList>
            <person name="Oshiki M."/>
            <person name="Mizuto K."/>
            <person name="Kimura Z."/>
            <person name="Kindaichi T."/>
            <person name="Satoh H."/>
            <person name="Okabe S."/>
        </authorList>
    </citation>
    <scope>NUCLEOTIDE SEQUENCE [LARGE SCALE GENOMIC DNA]</scope>
    <source>
        <strain evidence="2">husup-a2</strain>
    </source>
</reference>
<dbReference type="EMBL" id="BAOS01000004">
    <property type="protein sequence ID" value="GAX59666.1"/>
    <property type="molecule type" value="Genomic_DNA"/>
</dbReference>